<protein>
    <submittedName>
        <fullName evidence="1">Uncharacterized protein</fullName>
    </submittedName>
</protein>
<evidence type="ECO:0000313" key="1">
    <source>
        <dbReference type="EMBL" id="SVD92250.1"/>
    </source>
</evidence>
<name>A0A382ZAC8_9ZZZZ</name>
<gene>
    <name evidence="1" type="ORF">METZ01_LOCUS445104</name>
</gene>
<accession>A0A382ZAC8</accession>
<reference evidence="1" key="1">
    <citation type="submission" date="2018-05" db="EMBL/GenBank/DDBJ databases">
        <authorList>
            <person name="Lanie J.A."/>
            <person name="Ng W.-L."/>
            <person name="Kazmierczak K.M."/>
            <person name="Andrzejewski T.M."/>
            <person name="Davidsen T.M."/>
            <person name="Wayne K.J."/>
            <person name="Tettelin H."/>
            <person name="Glass J.I."/>
            <person name="Rusch D."/>
            <person name="Podicherti R."/>
            <person name="Tsui H.-C.T."/>
            <person name="Winkler M.E."/>
        </authorList>
    </citation>
    <scope>NUCLEOTIDE SEQUENCE</scope>
</reference>
<organism evidence="1">
    <name type="scientific">marine metagenome</name>
    <dbReference type="NCBI Taxonomy" id="408172"/>
    <lineage>
        <taxon>unclassified sequences</taxon>
        <taxon>metagenomes</taxon>
        <taxon>ecological metagenomes</taxon>
    </lineage>
</organism>
<feature type="non-terminal residue" evidence="1">
    <location>
        <position position="35"/>
    </location>
</feature>
<proteinExistence type="predicted"/>
<sequence length="35" mass="3974">MIGMTLTRFIIEQQRQFPGVSGRFTTLLEEITMAG</sequence>
<dbReference type="EMBL" id="UINC01182185">
    <property type="protein sequence ID" value="SVD92250.1"/>
    <property type="molecule type" value="Genomic_DNA"/>
</dbReference>
<dbReference type="AlphaFoldDB" id="A0A382ZAC8"/>